<dbReference type="AlphaFoldDB" id="A0AAD7U3E9"/>
<keyword evidence="2" id="KW-0833">Ubl conjugation pathway</keyword>
<dbReference type="Gene3D" id="1.20.1280.50">
    <property type="match status" value="1"/>
</dbReference>
<comment type="caution">
    <text evidence="4">The sequence shown here is derived from an EMBL/GenBank/DDBJ whole genome shotgun (WGS) entry which is preliminary data.</text>
</comment>
<dbReference type="Proteomes" id="UP001215151">
    <property type="component" value="Unassembled WGS sequence"/>
</dbReference>
<evidence type="ECO:0000313" key="4">
    <source>
        <dbReference type="EMBL" id="KAJ8501690.1"/>
    </source>
</evidence>
<protein>
    <recommendedName>
        <fullName evidence="3">F-box domain-containing protein</fullName>
    </recommendedName>
</protein>
<reference evidence="4" key="1">
    <citation type="submission" date="2022-11" db="EMBL/GenBank/DDBJ databases">
        <title>Genome Sequence of Cubamyces cubensis.</title>
        <authorList>
            <person name="Buettner E."/>
        </authorList>
    </citation>
    <scope>NUCLEOTIDE SEQUENCE</scope>
    <source>
        <strain evidence="4">MPL-01</strain>
    </source>
</reference>
<sequence>MPYDVLRHLFDLLPSPDLVHVLCSCRTLYNLANDQSIWRSMAARYGLHDISYFGGRSWFVVYTGLLHTYGPMLGLWAGDHPYTGNIIEIRLHAGNSKRQGGIVVDAWRFRFLQPEELDTPEMPEPPTYKRLARIEFAQTPSPQGPAKMICQCDRRRPPHSAAFGFLSPSTQGFGLHTRQGQFLHPDFPCADCESWVAPGKYPRIGCQPSMHVDQSARVTPRVPTVYALPSTYRSPSAVVIHCAWGCVNQVRPFLGFDNITPHLPRYYPLRHDVHPYVDPTSSQWTPSSITGLWLGSHGPHGTEALYLDLASRLALRAWKITGDENVPRGAISWQANMENPLDLAGTDLAMCLRCLGDLDGFKFFGGTGTLSGRGFMPHQQQSTPVILAVGPKPLLRVVWVDGEEVSAYMRCPILAGNADHGTSTADVATEGV</sequence>
<gene>
    <name evidence="4" type="ORF">ONZ51_g464</name>
</gene>
<dbReference type="PANTHER" id="PTHR10706">
    <property type="entry name" value="F-BOX FAMILY PROTEIN"/>
    <property type="match status" value="1"/>
</dbReference>
<dbReference type="EMBL" id="JAPEVG010000005">
    <property type="protein sequence ID" value="KAJ8501690.1"/>
    <property type="molecule type" value="Genomic_DNA"/>
</dbReference>
<dbReference type="Pfam" id="PF12014">
    <property type="entry name" value="Cyclin_D1_bind"/>
    <property type="match status" value="1"/>
</dbReference>
<evidence type="ECO:0000256" key="1">
    <source>
        <dbReference type="ARBA" id="ARBA00004906"/>
    </source>
</evidence>
<keyword evidence="5" id="KW-1185">Reference proteome</keyword>
<dbReference type="PROSITE" id="PS50181">
    <property type="entry name" value="FBOX"/>
    <property type="match status" value="1"/>
</dbReference>
<dbReference type="SUPFAM" id="SSF81383">
    <property type="entry name" value="F-box domain"/>
    <property type="match status" value="1"/>
</dbReference>
<dbReference type="InterPro" id="IPR001810">
    <property type="entry name" value="F-box_dom"/>
</dbReference>
<accession>A0AAD7U3E9</accession>
<evidence type="ECO:0000256" key="2">
    <source>
        <dbReference type="ARBA" id="ARBA00022786"/>
    </source>
</evidence>
<dbReference type="InterPro" id="IPR045048">
    <property type="entry name" value="FBXO31/39"/>
</dbReference>
<evidence type="ECO:0000313" key="5">
    <source>
        <dbReference type="Proteomes" id="UP001215151"/>
    </source>
</evidence>
<feature type="domain" description="F-box" evidence="3">
    <location>
        <begin position="1"/>
        <end position="41"/>
    </location>
</feature>
<proteinExistence type="predicted"/>
<dbReference type="Pfam" id="PF12937">
    <property type="entry name" value="F-box-like"/>
    <property type="match status" value="1"/>
</dbReference>
<name>A0AAD7U3E9_9APHY</name>
<dbReference type="InterPro" id="IPR036047">
    <property type="entry name" value="F-box-like_dom_sf"/>
</dbReference>
<dbReference type="PANTHER" id="PTHR10706:SF130">
    <property type="entry name" value="F-BOX ONLY PROTEIN 31"/>
    <property type="match status" value="1"/>
</dbReference>
<organism evidence="4 5">
    <name type="scientific">Trametes cubensis</name>
    <dbReference type="NCBI Taxonomy" id="1111947"/>
    <lineage>
        <taxon>Eukaryota</taxon>
        <taxon>Fungi</taxon>
        <taxon>Dikarya</taxon>
        <taxon>Basidiomycota</taxon>
        <taxon>Agaricomycotina</taxon>
        <taxon>Agaricomycetes</taxon>
        <taxon>Polyporales</taxon>
        <taxon>Polyporaceae</taxon>
        <taxon>Trametes</taxon>
    </lineage>
</organism>
<evidence type="ECO:0000259" key="3">
    <source>
        <dbReference type="PROSITE" id="PS50181"/>
    </source>
</evidence>
<comment type="pathway">
    <text evidence="1">Protein modification; protein ubiquitination.</text>
</comment>